<evidence type="ECO:0000256" key="1">
    <source>
        <dbReference type="SAM" id="Phobius"/>
    </source>
</evidence>
<keyword evidence="1" id="KW-0812">Transmembrane</keyword>
<dbReference type="HOGENOM" id="CLU_825557_0_0_5"/>
<feature type="transmembrane region" description="Helical" evidence="1">
    <location>
        <begin position="6"/>
        <end position="26"/>
    </location>
</feature>
<dbReference type="RefSeq" id="WP_015666591.1">
    <property type="nucleotide sequence ID" value="NC_020453.1"/>
</dbReference>
<dbReference type="EMBL" id="AP012603">
    <property type="protein sequence ID" value="BAM89479.1"/>
    <property type="molecule type" value="Genomic_DNA"/>
</dbReference>
<reference evidence="2 3" key="1">
    <citation type="journal article" date="2013" name="Appl. Environ. Microbiol.">
        <title>Genome analysis suggests that the soil oligotrophic bacterium Agromonas oligotrophica (Bradyrhizobium oligotrophicum) is a nitrogen-fixing symbiont of Aeschynomene indica.</title>
        <authorList>
            <person name="Okubo T."/>
            <person name="Fukushima S."/>
            <person name="Itakura M."/>
            <person name="Oshima K."/>
            <person name="Longtonglang A."/>
            <person name="Teaumroong N."/>
            <person name="Mitsui H."/>
            <person name="Hattori M."/>
            <person name="Hattori R."/>
            <person name="Hattori T."/>
            <person name="Minamisawa K."/>
        </authorList>
    </citation>
    <scope>NUCLEOTIDE SEQUENCE [LARGE SCALE GENOMIC DNA]</scope>
    <source>
        <strain evidence="2 3">S58</strain>
    </source>
</reference>
<gene>
    <name evidence="2" type="ORF">S58_34860</name>
</gene>
<dbReference type="GeneID" id="301821060"/>
<proteinExistence type="predicted"/>
<keyword evidence="1" id="KW-1133">Transmembrane helix</keyword>
<sequence>MTEGRIAIGALILFAGWLLIGLPWLVNPAERVQFWELKPTSQARSETPPRGTAESPFFVQVTPAPKSADEQNQEAADREEKRSSDVWLVRWTGLLFAATVGLIAATCVLGWYAYRQSKDTQESIALSRDSARAANQSAMAAEKAIIASNRAWIRIDAIGVGGQPLQFYGTGHPTGASMSISFKFTNIGNAPALSITPHAWLIAVKGGGPFPADVLESRCAEIRRQPIGPGFATLFPNEKFPEVLGLAQWDLNVSVSAEDLAEGLEISSSKNAVKLIVIGCIDYTFASDSSTHRMTSFMFDVVRGGLPTPIDPSLGSIPSGDLQLFLSSMGGRSIVE</sequence>
<accession>M4Z7G6</accession>
<protein>
    <submittedName>
        <fullName evidence="2">Uncharacterized protein</fullName>
    </submittedName>
</protein>
<dbReference type="Proteomes" id="UP000011841">
    <property type="component" value="Chromosome"/>
</dbReference>
<name>M4Z7G6_9BRAD</name>
<dbReference type="KEGG" id="aol:S58_34860"/>
<evidence type="ECO:0000313" key="2">
    <source>
        <dbReference type="EMBL" id="BAM89479.1"/>
    </source>
</evidence>
<evidence type="ECO:0000313" key="3">
    <source>
        <dbReference type="Proteomes" id="UP000011841"/>
    </source>
</evidence>
<dbReference type="AlphaFoldDB" id="M4Z7G6"/>
<feature type="transmembrane region" description="Helical" evidence="1">
    <location>
        <begin position="88"/>
        <end position="114"/>
    </location>
</feature>
<organism evidence="2 3">
    <name type="scientific">Bradyrhizobium oligotrophicum S58</name>
    <dbReference type="NCBI Taxonomy" id="1245469"/>
    <lineage>
        <taxon>Bacteria</taxon>
        <taxon>Pseudomonadati</taxon>
        <taxon>Pseudomonadota</taxon>
        <taxon>Alphaproteobacteria</taxon>
        <taxon>Hyphomicrobiales</taxon>
        <taxon>Nitrobacteraceae</taxon>
        <taxon>Bradyrhizobium</taxon>
    </lineage>
</organism>
<keyword evidence="3" id="KW-1185">Reference proteome</keyword>
<keyword evidence="1" id="KW-0472">Membrane</keyword>